<proteinExistence type="predicted"/>
<keyword evidence="1" id="KW-0808">Transferase</keyword>
<evidence type="ECO:0000313" key="1">
    <source>
        <dbReference type="EMBL" id="KAK3712951.1"/>
    </source>
</evidence>
<accession>A0ACC3NBA4</accession>
<protein>
    <submittedName>
        <fullName evidence="1">Galactokinase</fullName>
        <ecNumber evidence="1">2.7.1.6</ecNumber>
    </submittedName>
</protein>
<keyword evidence="2" id="KW-1185">Reference proteome</keyword>
<sequence length="528" mass="58385">MTPKAMEVPTKTTLSEIYPEDALKRQTKRWQTLVTTFEERYGKQPDFVSRSPGRVNIIGEHIDYSLFEVIPMAITADVLLAVSVHPLEQGPSTIHLTNINPQKFESKSFDIPDTGDVHIDSSALEWSNYFKSGLMGATELLRKKQKDFKQSVGMDILADGKVPSGGGLSSSAAFVCASALAVMKANGVDEVDKKELVEVAIVSERAVGVNSGGMDQSASVFPLQGSALYVSFVPELSAKNVAFPELKSPLTFVIAQSFVQADKHTTGPVCYNLRVVEVTLAALVLSKIFGLKELPSDAGPLGVSLRGFQDSYMQQKEGIHDNHTVSKSDFQDQLQDLVQKVDQYLPQEEGYTRQQISEIIGEDISSIEEKYMKKFPVRAERFKLRQRAMHVFGEAIRVLNFMQLLSAPPPQTEKENKELLQALGELMNDTQDSCRDIYENSCPELDELCNLARAAGSYGSRLTGAGWGGCSVHLVPESKVDSIRQSWIINYYRKRFPDITDDKLEEAIVVSKPGSGSSVVQIAGWEFR</sequence>
<name>A0ACC3NBA4_9PEZI</name>
<dbReference type="EMBL" id="JAUTXU010000066">
    <property type="protein sequence ID" value="KAK3712951.1"/>
    <property type="molecule type" value="Genomic_DNA"/>
</dbReference>
<comment type="caution">
    <text evidence="1">The sequence shown here is derived from an EMBL/GenBank/DDBJ whole genome shotgun (WGS) entry which is preliminary data.</text>
</comment>
<reference evidence="1" key="1">
    <citation type="submission" date="2023-07" db="EMBL/GenBank/DDBJ databases">
        <title>Black Yeasts Isolated from many extreme environments.</title>
        <authorList>
            <person name="Coleine C."/>
            <person name="Stajich J.E."/>
            <person name="Selbmann L."/>
        </authorList>
    </citation>
    <scope>NUCLEOTIDE SEQUENCE</scope>
    <source>
        <strain evidence="1">CCFEE 5714</strain>
    </source>
</reference>
<dbReference type="EC" id="2.7.1.6" evidence="1"/>
<gene>
    <name evidence="1" type="primary">GAL1_1</name>
    <name evidence="1" type="ORF">LTR37_008836</name>
</gene>
<dbReference type="Proteomes" id="UP001281147">
    <property type="component" value="Unassembled WGS sequence"/>
</dbReference>
<evidence type="ECO:0000313" key="2">
    <source>
        <dbReference type="Proteomes" id="UP001281147"/>
    </source>
</evidence>
<organism evidence="1 2">
    <name type="scientific">Vermiconidia calcicola</name>
    <dbReference type="NCBI Taxonomy" id="1690605"/>
    <lineage>
        <taxon>Eukaryota</taxon>
        <taxon>Fungi</taxon>
        <taxon>Dikarya</taxon>
        <taxon>Ascomycota</taxon>
        <taxon>Pezizomycotina</taxon>
        <taxon>Dothideomycetes</taxon>
        <taxon>Dothideomycetidae</taxon>
        <taxon>Mycosphaerellales</taxon>
        <taxon>Extremaceae</taxon>
        <taxon>Vermiconidia</taxon>
    </lineage>
</organism>